<feature type="binding site" evidence="14">
    <location>
        <position position="677"/>
    </location>
    <ligand>
        <name>Zn(2+)</name>
        <dbReference type="ChEBI" id="CHEBI:29105"/>
    </ligand>
</feature>
<dbReference type="PROSITE" id="PS50860">
    <property type="entry name" value="AA_TRNA_LIGASE_II_ALA"/>
    <property type="match status" value="1"/>
</dbReference>
<feature type="domain" description="Alanyl-transfer RNA synthetases family profile" evidence="15">
    <location>
        <begin position="76"/>
        <end position="837"/>
    </location>
</feature>
<evidence type="ECO:0000256" key="1">
    <source>
        <dbReference type="ARBA" id="ARBA00008429"/>
    </source>
</evidence>
<sequence>MSGLCFLTPAKKMVLLRAAGRVHHYPLYRRLASQLSANHILRNSPSEKQKQHVAYVHTSPKTSAGSLRPGQSKDFLQASQVRKKFLDHFQGLNDHVFVPSSSVIPYGDPTLLFTNAGMNQFKDIFQGTIHPDMVQNCYRRVVNSQKCIRVGGKHNDLDDVGKDTTHHTFFEMLGNWSFGDFFKKEACTMALDLLTSVYGLPLENLYFTYFKGNSELQLGADEATRQIWLDLGVPEDRVLPFGMADNFWEMGAVGPCGPCTEIHFDRHGNRNASHLVNLGDPDVLEIWNLVFMQFYRNEAGSLHDLPKHHVDTGMGLERLVSILQGVPSSYDTDLFQPLIKRLEETCPVRPYQGLLGEKDQDHIDTAYRAVADHARMLTVAIADGCRPDSQKRGYVIKRVIRRAVRYATEKLQAPPGALGSLVHLVVISLGNTYPELEEDPVYIADVINNEEEQFLTTLKKGEKYLKKAITELSPRTVLPGDIAWKMYDAYGFPLDLTTLIADENGLGVDIEGFEKSRLESKEITSRGGIKNQQNLSNIKLETTDISHLHELSVKDTDDSYKYNYQHHRRGKYTFPRIHAHILALKTPEGFVESASSGEECAIILDRTTFYAEQGGQQWDEGSFVSADDEELMFSVYDVQSYGGYVLHLGTTAETVSIGDHVTLYVNEERREKLMRNHTGTHILNFALRQVLGHIEQKGSSVAPDRFRFDFNAEKSISDRQLQQISSIANNLISNSLPVHQESIPLQKALAIEGLRTMTGETYPDPVTVVCIGHQDGQLNGDMTKLGMETSLELCGGTHVENTGHIRRLVIVSEKLVSKGVRRLTVVTSNDVMLADYTSNKFLQRLSQLETEVYNASTSNNPEMRDDVIASLESLVEDLEGAHIDLWKKREMNRRVADMQNKLKKADKLNKKSVIKQVAKRLHEEFREKKSEVCLVGVTGDSIDNKVLLKVQQSLEDEFGSTPLMLLSTDKEKAYCICRVPQELVSRGLHASQWMDSVMGEMEGKGFGSETFARGRGLAPSSLEECAKKARSYVVQRLEEDT</sequence>
<keyword evidence="9 14" id="KW-0067">ATP-binding</keyword>
<dbReference type="InterPro" id="IPR045864">
    <property type="entry name" value="aa-tRNA-synth_II/BPL/LPL"/>
</dbReference>
<dbReference type="SUPFAM" id="SSF50447">
    <property type="entry name" value="Translation proteins"/>
    <property type="match status" value="1"/>
</dbReference>
<dbReference type="InterPro" id="IPR018164">
    <property type="entry name" value="Ala-tRNA-synth_IIc_N"/>
</dbReference>
<comment type="similarity">
    <text evidence="1">Belongs to the class-II aminoacyl-tRNA synthetase family. Alax-L subfamily.</text>
</comment>
<dbReference type="GO" id="GO:0005524">
    <property type="term" value="F:ATP binding"/>
    <property type="evidence" value="ECO:0007669"/>
    <property type="project" value="UniProtKB-UniRule"/>
</dbReference>
<feature type="binding site" evidence="14">
    <location>
        <position position="794"/>
    </location>
    <ligand>
        <name>Zn(2+)</name>
        <dbReference type="ChEBI" id="CHEBI:29105"/>
    </ligand>
</feature>
<dbReference type="PRINTS" id="PR00980">
    <property type="entry name" value="TRNASYNTHALA"/>
</dbReference>
<dbReference type="GO" id="GO:0002161">
    <property type="term" value="F:aminoacyl-tRNA deacylase activity"/>
    <property type="evidence" value="ECO:0000318"/>
    <property type="project" value="GO_Central"/>
</dbReference>
<evidence type="ECO:0000256" key="3">
    <source>
        <dbReference type="ARBA" id="ARBA00017959"/>
    </source>
</evidence>
<dbReference type="CDD" id="cd00673">
    <property type="entry name" value="AlaRS_core"/>
    <property type="match status" value="1"/>
</dbReference>
<accession>A0A7M7LU30</accession>
<dbReference type="SMART" id="SM00863">
    <property type="entry name" value="tRNA_SAD"/>
    <property type="match status" value="1"/>
</dbReference>
<proteinExistence type="inferred from homology"/>
<reference evidence="16" key="2">
    <citation type="submission" date="2021-01" db="UniProtKB">
        <authorList>
            <consortium name="EnsemblMetazoa"/>
        </authorList>
    </citation>
    <scope>IDENTIFICATION</scope>
</reference>
<dbReference type="Pfam" id="PF01411">
    <property type="entry name" value="tRNA-synt_2c"/>
    <property type="match status" value="1"/>
</dbReference>
<dbReference type="GO" id="GO:0000049">
    <property type="term" value="F:tRNA binding"/>
    <property type="evidence" value="ECO:0007669"/>
    <property type="project" value="UniProtKB-KW"/>
</dbReference>
<keyword evidence="4 14" id="KW-0820">tRNA-binding</keyword>
<reference evidence="17" key="1">
    <citation type="submission" date="2015-02" db="EMBL/GenBank/DDBJ databases">
        <title>Genome sequencing for Strongylocentrotus purpuratus.</title>
        <authorList>
            <person name="Murali S."/>
            <person name="Liu Y."/>
            <person name="Vee V."/>
            <person name="English A."/>
            <person name="Wang M."/>
            <person name="Skinner E."/>
            <person name="Han Y."/>
            <person name="Muzny D.M."/>
            <person name="Worley K.C."/>
            <person name="Gibbs R.A."/>
        </authorList>
    </citation>
    <scope>NUCLEOTIDE SEQUENCE</scope>
</reference>
<keyword evidence="17" id="KW-1185">Reference proteome</keyword>
<evidence type="ECO:0000313" key="17">
    <source>
        <dbReference type="Proteomes" id="UP000007110"/>
    </source>
</evidence>
<keyword evidence="12 14" id="KW-0030">Aminoacyl-tRNA synthetase</keyword>
<dbReference type="InterPro" id="IPR012947">
    <property type="entry name" value="tRNA_SAD"/>
</dbReference>
<feature type="binding site" evidence="14">
    <location>
        <position position="681"/>
    </location>
    <ligand>
        <name>Zn(2+)</name>
        <dbReference type="ChEBI" id="CHEBI:29105"/>
    </ligand>
</feature>
<dbReference type="AlphaFoldDB" id="A0A7M7LU30"/>
<keyword evidence="5 14" id="KW-0436">Ligase</keyword>
<evidence type="ECO:0000256" key="10">
    <source>
        <dbReference type="ARBA" id="ARBA00022884"/>
    </source>
</evidence>
<dbReference type="PANTHER" id="PTHR11777:SF9">
    <property type="entry name" value="ALANINE--TRNA LIGASE, CYTOPLASMIC"/>
    <property type="match status" value="1"/>
</dbReference>
<dbReference type="GeneID" id="592771"/>
<dbReference type="Pfam" id="PF07973">
    <property type="entry name" value="tRNA_SAD"/>
    <property type="match status" value="1"/>
</dbReference>
<dbReference type="NCBIfam" id="TIGR00344">
    <property type="entry name" value="alaS"/>
    <property type="match status" value="1"/>
</dbReference>
<dbReference type="Gene3D" id="2.40.30.130">
    <property type="match status" value="1"/>
</dbReference>
<protein>
    <recommendedName>
        <fullName evidence="3">Alanine--tRNA ligase</fullName>
        <ecNumber evidence="2">6.1.1.7</ecNumber>
    </recommendedName>
</protein>
<dbReference type="GO" id="GO:0006419">
    <property type="term" value="P:alanyl-tRNA aminoacylation"/>
    <property type="evidence" value="ECO:0000318"/>
    <property type="project" value="GO_Central"/>
</dbReference>
<dbReference type="Gene3D" id="3.30.980.10">
    <property type="entry name" value="Threonyl-trna Synthetase, Chain A, domain 2"/>
    <property type="match status" value="1"/>
</dbReference>
<evidence type="ECO:0000256" key="6">
    <source>
        <dbReference type="ARBA" id="ARBA00022723"/>
    </source>
</evidence>
<comment type="cofactor">
    <cofactor evidence="14">
        <name>Zn(2+)</name>
        <dbReference type="ChEBI" id="CHEBI:29105"/>
    </cofactor>
    <text evidence="14">Binds 1 zinc ion per subunit.</text>
</comment>
<evidence type="ECO:0000256" key="7">
    <source>
        <dbReference type="ARBA" id="ARBA00022741"/>
    </source>
</evidence>
<dbReference type="EnsemblMetazoa" id="XM_011684832">
    <property type="protein sequence ID" value="XP_011683134"/>
    <property type="gene ID" value="LOC592771"/>
</dbReference>
<dbReference type="HAMAP" id="MF_00036_B">
    <property type="entry name" value="Ala_tRNA_synth_B"/>
    <property type="match status" value="1"/>
</dbReference>
<dbReference type="SUPFAM" id="SSF55186">
    <property type="entry name" value="ThrRS/AlaRS common domain"/>
    <property type="match status" value="1"/>
</dbReference>
<evidence type="ECO:0000313" key="16">
    <source>
        <dbReference type="EnsemblMetazoa" id="XP_011683134"/>
    </source>
</evidence>
<comment type="catalytic activity">
    <reaction evidence="13 14">
        <text>tRNA(Ala) + L-alanine + ATP = L-alanyl-tRNA(Ala) + AMP + diphosphate</text>
        <dbReference type="Rhea" id="RHEA:12540"/>
        <dbReference type="Rhea" id="RHEA-COMP:9657"/>
        <dbReference type="Rhea" id="RHEA-COMP:9923"/>
        <dbReference type="ChEBI" id="CHEBI:30616"/>
        <dbReference type="ChEBI" id="CHEBI:33019"/>
        <dbReference type="ChEBI" id="CHEBI:57972"/>
        <dbReference type="ChEBI" id="CHEBI:78442"/>
        <dbReference type="ChEBI" id="CHEBI:78497"/>
        <dbReference type="ChEBI" id="CHEBI:456215"/>
        <dbReference type="EC" id="6.1.1.7"/>
    </reaction>
</comment>
<dbReference type="Gene3D" id="3.30.930.10">
    <property type="entry name" value="Bira Bifunctional Protein, Domain 2"/>
    <property type="match status" value="1"/>
</dbReference>
<dbReference type="InterPro" id="IPR018165">
    <property type="entry name" value="Ala-tRNA-synth_IIc_core"/>
</dbReference>
<feature type="binding site" evidence="14">
    <location>
        <position position="798"/>
    </location>
    <ligand>
        <name>Zn(2+)</name>
        <dbReference type="ChEBI" id="CHEBI:29105"/>
    </ligand>
</feature>
<dbReference type="Gene3D" id="3.10.310.40">
    <property type="match status" value="1"/>
</dbReference>
<dbReference type="FunFam" id="3.30.980.10:FF:000004">
    <property type="entry name" value="Alanine--tRNA ligase, cytoplasmic"/>
    <property type="match status" value="1"/>
</dbReference>
<keyword evidence="10 14" id="KW-0694">RNA-binding</keyword>
<dbReference type="Proteomes" id="UP000007110">
    <property type="component" value="Unassembled WGS sequence"/>
</dbReference>
<organism evidence="16 17">
    <name type="scientific">Strongylocentrotus purpuratus</name>
    <name type="common">Purple sea urchin</name>
    <dbReference type="NCBI Taxonomy" id="7668"/>
    <lineage>
        <taxon>Eukaryota</taxon>
        <taxon>Metazoa</taxon>
        <taxon>Echinodermata</taxon>
        <taxon>Eleutherozoa</taxon>
        <taxon>Echinozoa</taxon>
        <taxon>Echinoidea</taxon>
        <taxon>Euechinoidea</taxon>
        <taxon>Echinacea</taxon>
        <taxon>Camarodonta</taxon>
        <taxon>Echinidea</taxon>
        <taxon>Strongylocentrotidae</taxon>
        <taxon>Strongylocentrotus</taxon>
    </lineage>
</organism>
<name>A0A7M7LU30_STRPU</name>
<evidence type="ECO:0000256" key="2">
    <source>
        <dbReference type="ARBA" id="ARBA00013168"/>
    </source>
</evidence>
<dbReference type="InterPro" id="IPR002318">
    <property type="entry name" value="Ala-tRNA-lgiase_IIc"/>
</dbReference>
<keyword evidence="11 14" id="KW-0648">Protein biosynthesis</keyword>
<dbReference type="InParanoid" id="A0A7M7LU30"/>
<dbReference type="InterPro" id="IPR018163">
    <property type="entry name" value="Thr/Ala-tRNA-synth_IIc_edit"/>
</dbReference>
<dbReference type="PANTHER" id="PTHR11777">
    <property type="entry name" value="ALANYL-TRNA SYNTHETASE"/>
    <property type="match status" value="1"/>
</dbReference>
<evidence type="ECO:0000256" key="5">
    <source>
        <dbReference type="ARBA" id="ARBA00022598"/>
    </source>
</evidence>
<dbReference type="OrthoDB" id="2423964at2759"/>
<dbReference type="KEGG" id="spu:592771"/>
<evidence type="ECO:0000256" key="8">
    <source>
        <dbReference type="ARBA" id="ARBA00022833"/>
    </source>
</evidence>
<keyword evidence="8 14" id="KW-0862">Zinc</keyword>
<comment type="subunit">
    <text evidence="14">Monomer.</text>
</comment>
<dbReference type="InterPro" id="IPR009000">
    <property type="entry name" value="Transl_B-barrel_sf"/>
</dbReference>
<evidence type="ECO:0000256" key="11">
    <source>
        <dbReference type="ARBA" id="ARBA00022917"/>
    </source>
</evidence>
<comment type="function">
    <text evidence="14">Catalyzes the attachment of alanine to tRNA(Ala) in a two-step reaction: alanine is first activated by ATP to form Ala-AMP and then transferred to the acceptor end of tRNA(Ala). Also edits incorrectly charged tRNA(Ala) via its editing domain.</text>
</comment>
<dbReference type="SUPFAM" id="SSF101353">
    <property type="entry name" value="Putative anticodon-binding domain of alanyl-tRNA synthetase (AlaRS)"/>
    <property type="match status" value="1"/>
</dbReference>
<dbReference type="InterPro" id="IPR023033">
    <property type="entry name" value="Ala_tRNA_ligase_euk/bac"/>
</dbReference>
<evidence type="ECO:0000256" key="12">
    <source>
        <dbReference type="ARBA" id="ARBA00023146"/>
    </source>
</evidence>
<evidence type="ECO:0000256" key="13">
    <source>
        <dbReference type="ARBA" id="ARBA00048300"/>
    </source>
</evidence>
<dbReference type="InterPro" id="IPR018162">
    <property type="entry name" value="Ala-tRNA-ligase_IIc_anticod-bd"/>
</dbReference>
<dbReference type="RefSeq" id="XP_011683134.2">
    <property type="nucleotide sequence ID" value="XM_011684832.2"/>
</dbReference>
<dbReference type="FunFam" id="3.30.930.10:FF:000011">
    <property type="entry name" value="Alanine--tRNA ligase, cytoplasmic"/>
    <property type="match status" value="1"/>
</dbReference>
<dbReference type="GO" id="GO:0005737">
    <property type="term" value="C:cytoplasm"/>
    <property type="evidence" value="ECO:0007669"/>
    <property type="project" value="InterPro"/>
</dbReference>
<comment type="domain">
    <text evidence="14">Consists of three domains; the N-terminal catalytic domain, the editing domain and the C-terminal C-Ala domain. The editing domain removes incorrectly charged amino acids, while the C-Ala domain, along with tRNA(Ala), serves as a bridge to cooperatively bring together the editing and aminoacylation centers thus stimulating deacylation of misacylated tRNAs.</text>
</comment>
<evidence type="ECO:0000256" key="4">
    <source>
        <dbReference type="ARBA" id="ARBA00022555"/>
    </source>
</evidence>
<evidence type="ECO:0000256" key="9">
    <source>
        <dbReference type="ARBA" id="ARBA00022840"/>
    </source>
</evidence>
<keyword evidence="7 14" id="KW-0547">Nucleotide-binding</keyword>
<keyword evidence="6 14" id="KW-0479">Metal-binding</keyword>
<dbReference type="OMA" id="NCLEIWN"/>
<dbReference type="InterPro" id="IPR050058">
    <property type="entry name" value="Ala-tRNA_ligase"/>
</dbReference>
<evidence type="ECO:0000256" key="14">
    <source>
        <dbReference type="HAMAP-Rule" id="MF_03133"/>
    </source>
</evidence>
<dbReference type="SUPFAM" id="SSF55681">
    <property type="entry name" value="Class II aaRS and biotin synthetases"/>
    <property type="match status" value="1"/>
</dbReference>
<dbReference type="EC" id="6.1.1.7" evidence="2"/>
<dbReference type="GO" id="GO:0008270">
    <property type="term" value="F:zinc ion binding"/>
    <property type="evidence" value="ECO:0007669"/>
    <property type="project" value="UniProtKB-UniRule"/>
</dbReference>
<dbReference type="GO" id="GO:0004813">
    <property type="term" value="F:alanine-tRNA ligase activity"/>
    <property type="evidence" value="ECO:0000318"/>
    <property type="project" value="GO_Central"/>
</dbReference>
<evidence type="ECO:0000259" key="15">
    <source>
        <dbReference type="PROSITE" id="PS50860"/>
    </source>
</evidence>